<proteinExistence type="predicted"/>
<comment type="caution">
    <text evidence="2">The sequence shown here is derived from an EMBL/GenBank/DDBJ whole genome shotgun (WGS) entry which is preliminary data.</text>
</comment>
<feature type="region of interest" description="Disordered" evidence="1">
    <location>
        <begin position="244"/>
        <end position="277"/>
    </location>
</feature>
<accession>A0A812S6Z5</accession>
<dbReference type="EMBL" id="CAJNIZ010022614">
    <property type="protein sequence ID" value="CAE7462890.1"/>
    <property type="molecule type" value="Genomic_DNA"/>
</dbReference>
<keyword evidence="3" id="KW-1185">Reference proteome</keyword>
<evidence type="ECO:0000256" key="1">
    <source>
        <dbReference type="SAM" id="MobiDB-lite"/>
    </source>
</evidence>
<name>A0A812S6Z5_SYMPI</name>
<gene>
    <name evidence="2" type="ORF">SPIL2461_LOCUS11582</name>
</gene>
<reference evidence="2" key="1">
    <citation type="submission" date="2021-02" db="EMBL/GenBank/DDBJ databases">
        <authorList>
            <person name="Dougan E. K."/>
            <person name="Rhodes N."/>
            <person name="Thang M."/>
            <person name="Chan C."/>
        </authorList>
    </citation>
    <scope>NUCLEOTIDE SEQUENCE</scope>
</reference>
<evidence type="ECO:0000313" key="2">
    <source>
        <dbReference type="EMBL" id="CAE7462890.1"/>
    </source>
</evidence>
<sequence length="458" mass="49491">MMPAMGSSDVGRETLSGKLWIAKSSPCVDMPLQLLGTAARMQLMYWNTPKTTNIQNSGRERGHGLWNPCWVKTKSSEPLLRSVLLFRHGLARISSNEIEFGGAQCQLKPGLESSLDEVYEIRKQLSDQADALLDKVASRDESAGPDSDFGFTDEVILRALNFLGSPKGDFLVGMEECVAGSDGAAEEVGLGILTLLGRTDAASVCGGHDGQATAVQKSGGYKDALSGRMVPTARPWLRVALGRDDAGVKEEDKTKEPQEVKAKVETTPEPEPDSKREREVQVVQLSEERCIEDWATGMVQAALLAVLKRRAAAAEAFDVAARLKARELGAQAVTSAGRERALQLLAASKLASVEQLHVRKRKAVELEDYELAGSIKREVAVLEAEIQAANTDEMLGRVREQAVRIAAAPKHRKRLLKAAGADALRVSGGSEGDLWEEVGRRLRTEASGDKNSPQSDGL</sequence>
<evidence type="ECO:0000313" key="3">
    <source>
        <dbReference type="Proteomes" id="UP000649617"/>
    </source>
</evidence>
<dbReference type="OrthoDB" id="447842at2759"/>
<protein>
    <submittedName>
        <fullName evidence="2">Uncharacterized protein</fullName>
    </submittedName>
</protein>
<organism evidence="2 3">
    <name type="scientific">Symbiodinium pilosum</name>
    <name type="common">Dinoflagellate</name>
    <dbReference type="NCBI Taxonomy" id="2952"/>
    <lineage>
        <taxon>Eukaryota</taxon>
        <taxon>Sar</taxon>
        <taxon>Alveolata</taxon>
        <taxon>Dinophyceae</taxon>
        <taxon>Suessiales</taxon>
        <taxon>Symbiodiniaceae</taxon>
        <taxon>Symbiodinium</taxon>
    </lineage>
</organism>
<dbReference type="Proteomes" id="UP000649617">
    <property type="component" value="Unassembled WGS sequence"/>
</dbReference>
<dbReference type="AlphaFoldDB" id="A0A812S6Z5"/>